<protein>
    <submittedName>
        <fullName evidence="1">Uncharacterized protein</fullName>
    </submittedName>
</protein>
<keyword evidence="2" id="KW-1185">Reference proteome</keyword>
<dbReference type="EMBL" id="BTSX01000006">
    <property type="protein sequence ID" value="GMT05811.1"/>
    <property type="molecule type" value="Genomic_DNA"/>
</dbReference>
<comment type="caution">
    <text evidence="1">The sequence shown here is derived from an EMBL/GenBank/DDBJ whole genome shotgun (WGS) entry which is preliminary data.</text>
</comment>
<reference evidence="1" key="1">
    <citation type="submission" date="2023-10" db="EMBL/GenBank/DDBJ databases">
        <title>Genome assembly of Pristionchus species.</title>
        <authorList>
            <person name="Yoshida K."/>
            <person name="Sommer R.J."/>
        </authorList>
    </citation>
    <scope>NUCLEOTIDE SEQUENCE</scope>
    <source>
        <strain evidence="1">RS0144</strain>
    </source>
</reference>
<dbReference type="AlphaFoldDB" id="A0AAV5UH89"/>
<gene>
    <name evidence="1" type="ORF">PENTCL1PPCAC_27985</name>
</gene>
<proteinExistence type="predicted"/>
<name>A0AAV5UH89_9BILA</name>
<evidence type="ECO:0000313" key="2">
    <source>
        <dbReference type="Proteomes" id="UP001432027"/>
    </source>
</evidence>
<accession>A0AAV5UH89</accession>
<feature type="non-terminal residue" evidence="1">
    <location>
        <position position="1"/>
    </location>
</feature>
<sequence>TARPIHHIEENDSNRFFPSRNRYPRCPLALSSDQILQRVQQMDLPQQAWPLSDLRLSSTVGTHASYPRQTWRAFVEAPRRVQHPRFCAAEAAFAAPLKQEDRRRQPPAAAAPQVGELQQMLQAQPSLSAAGRMGMVLQHQ</sequence>
<feature type="non-terminal residue" evidence="1">
    <location>
        <position position="140"/>
    </location>
</feature>
<evidence type="ECO:0000313" key="1">
    <source>
        <dbReference type="EMBL" id="GMT05811.1"/>
    </source>
</evidence>
<dbReference type="Proteomes" id="UP001432027">
    <property type="component" value="Unassembled WGS sequence"/>
</dbReference>
<organism evidence="1 2">
    <name type="scientific">Pristionchus entomophagus</name>
    <dbReference type="NCBI Taxonomy" id="358040"/>
    <lineage>
        <taxon>Eukaryota</taxon>
        <taxon>Metazoa</taxon>
        <taxon>Ecdysozoa</taxon>
        <taxon>Nematoda</taxon>
        <taxon>Chromadorea</taxon>
        <taxon>Rhabditida</taxon>
        <taxon>Rhabditina</taxon>
        <taxon>Diplogasteromorpha</taxon>
        <taxon>Diplogasteroidea</taxon>
        <taxon>Neodiplogasteridae</taxon>
        <taxon>Pristionchus</taxon>
    </lineage>
</organism>